<evidence type="ECO:0000313" key="8">
    <source>
        <dbReference type="EMBL" id="KMZ56187.1"/>
    </source>
</evidence>
<dbReference type="GO" id="GO:0006357">
    <property type="term" value="P:regulation of transcription by RNA polymerase II"/>
    <property type="evidence" value="ECO:0000318"/>
    <property type="project" value="GO_Central"/>
</dbReference>
<feature type="domain" description="BHLH" evidence="7">
    <location>
        <begin position="208"/>
        <end position="257"/>
    </location>
</feature>
<dbReference type="Pfam" id="PF00010">
    <property type="entry name" value="HLH"/>
    <property type="match status" value="1"/>
</dbReference>
<sequence length="327" mass="36606">MAEHFHPGALYSTRTTSTSTVPTPAPAPVHVHGVTADHFIHDASFGFSSPTFDWNQATTMTLQNDFVQDLSSNPYFCAKAPASYGSALLLPSNPLFEPNLKHGCSSSSESSDDTNQLPSWFKFPQFFDTLSNQLHYFSDQFSDSTAAYWNPPTVGSEEFILPPLYNYFPGPNSWVPKPNRIIKIPSVSDEVRSLNNYHPGPAIKKPRIETSSSLPIFKVRKQKLSDRIAALQQLVSPFGKTDTASVLFEAIEYIKYLHYEVDALSTQYMKNNTHKQDERKRDLLSRGLCLVPIATANIPISTNQSNLDLSSHDLAASYRYTTEQMEK</sequence>
<dbReference type="CDD" id="cd11393">
    <property type="entry name" value="bHLH_AtbHLH_like"/>
    <property type="match status" value="1"/>
</dbReference>
<dbReference type="Gene3D" id="4.10.280.10">
    <property type="entry name" value="Helix-loop-helix DNA-binding domain"/>
    <property type="match status" value="1"/>
</dbReference>
<dbReference type="SUPFAM" id="SSF47459">
    <property type="entry name" value="HLH, helix-loop-helix DNA-binding domain"/>
    <property type="match status" value="1"/>
</dbReference>
<comment type="caution">
    <text evidence="8">The sequence shown here is derived from an EMBL/GenBank/DDBJ whole genome shotgun (WGS) entry which is preliminary data.</text>
</comment>
<dbReference type="Proteomes" id="UP000036987">
    <property type="component" value="Unassembled WGS sequence"/>
</dbReference>
<evidence type="ECO:0000259" key="7">
    <source>
        <dbReference type="PROSITE" id="PS50888"/>
    </source>
</evidence>
<feature type="region of interest" description="Disordered" evidence="6">
    <location>
        <begin position="1"/>
        <end position="23"/>
    </location>
</feature>
<dbReference type="InterPro" id="IPR036638">
    <property type="entry name" value="HLH_DNA-bd_sf"/>
</dbReference>
<dbReference type="GO" id="GO:0005634">
    <property type="term" value="C:nucleus"/>
    <property type="evidence" value="ECO:0000318"/>
    <property type="project" value="GO_Central"/>
</dbReference>
<dbReference type="InterPro" id="IPR011598">
    <property type="entry name" value="bHLH_dom"/>
</dbReference>
<organism evidence="8 9">
    <name type="scientific">Zostera marina</name>
    <name type="common">Eelgrass</name>
    <dbReference type="NCBI Taxonomy" id="29655"/>
    <lineage>
        <taxon>Eukaryota</taxon>
        <taxon>Viridiplantae</taxon>
        <taxon>Streptophyta</taxon>
        <taxon>Embryophyta</taxon>
        <taxon>Tracheophyta</taxon>
        <taxon>Spermatophyta</taxon>
        <taxon>Magnoliopsida</taxon>
        <taxon>Liliopsida</taxon>
        <taxon>Zosteraceae</taxon>
        <taxon>Zostera</taxon>
    </lineage>
</organism>
<dbReference type="EMBL" id="LFYR01002215">
    <property type="protein sequence ID" value="KMZ56187.1"/>
    <property type="molecule type" value="Genomic_DNA"/>
</dbReference>
<dbReference type="OrthoDB" id="673975at2759"/>
<protein>
    <recommendedName>
        <fullName evidence="7">BHLH domain-containing protein</fullName>
    </recommendedName>
</protein>
<keyword evidence="9" id="KW-1185">Reference proteome</keyword>
<evidence type="ECO:0000256" key="4">
    <source>
        <dbReference type="ARBA" id="ARBA00023163"/>
    </source>
</evidence>
<proteinExistence type="inferred from homology"/>
<comment type="subcellular location">
    <subcellularLocation>
        <location evidence="1">Nucleus</location>
    </subcellularLocation>
</comment>
<keyword evidence="3" id="KW-0805">Transcription regulation</keyword>
<accession>A0A0K9NJE2</accession>
<dbReference type="GO" id="GO:0000981">
    <property type="term" value="F:DNA-binding transcription factor activity, RNA polymerase II-specific"/>
    <property type="evidence" value="ECO:0000318"/>
    <property type="project" value="GO_Central"/>
</dbReference>
<evidence type="ECO:0000256" key="5">
    <source>
        <dbReference type="ARBA" id="ARBA00023242"/>
    </source>
</evidence>
<dbReference type="GO" id="GO:0046983">
    <property type="term" value="F:protein dimerization activity"/>
    <property type="evidence" value="ECO:0007669"/>
    <property type="project" value="InterPro"/>
</dbReference>
<evidence type="ECO:0000256" key="6">
    <source>
        <dbReference type="SAM" id="MobiDB-lite"/>
    </source>
</evidence>
<comment type="similarity">
    <text evidence="2">Belongs to the bHLH protein family.</text>
</comment>
<feature type="compositionally biased region" description="Low complexity" evidence="6">
    <location>
        <begin position="12"/>
        <end position="23"/>
    </location>
</feature>
<name>A0A0K9NJE2_ZOSMR</name>
<dbReference type="AlphaFoldDB" id="A0A0K9NJE2"/>
<keyword evidence="4" id="KW-0804">Transcription</keyword>
<dbReference type="GO" id="GO:0000978">
    <property type="term" value="F:RNA polymerase II cis-regulatory region sequence-specific DNA binding"/>
    <property type="evidence" value="ECO:0000318"/>
    <property type="project" value="GO_Central"/>
</dbReference>
<reference evidence="9" key="1">
    <citation type="journal article" date="2016" name="Nature">
        <title>The genome of the seagrass Zostera marina reveals angiosperm adaptation to the sea.</title>
        <authorList>
            <person name="Olsen J.L."/>
            <person name="Rouze P."/>
            <person name="Verhelst B."/>
            <person name="Lin Y.-C."/>
            <person name="Bayer T."/>
            <person name="Collen J."/>
            <person name="Dattolo E."/>
            <person name="De Paoli E."/>
            <person name="Dittami S."/>
            <person name="Maumus F."/>
            <person name="Michel G."/>
            <person name="Kersting A."/>
            <person name="Lauritano C."/>
            <person name="Lohaus R."/>
            <person name="Toepel M."/>
            <person name="Tonon T."/>
            <person name="Vanneste K."/>
            <person name="Amirebrahimi M."/>
            <person name="Brakel J."/>
            <person name="Bostroem C."/>
            <person name="Chovatia M."/>
            <person name="Grimwood J."/>
            <person name="Jenkins J.W."/>
            <person name="Jueterbock A."/>
            <person name="Mraz A."/>
            <person name="Stam W.T."/>
            <person name="Tice H."/>
            <person name="Bornberg-Bauer E."/>
            <person name="Green P.J."/>
            <person name="Pearson G.A."/>
            <person name="Procaccini G."/>
            <person name="Duarte C.M."/>
            <person name="Schmutz J."/>
            <person name="Reusch T.B.H."/>
            <person name="Van de Peer Y."/>
        </authorList>
    </citation>
    <scope>NUCLEOTIDE SEQUENCE [LARGE SCALE GENOMIC DNA]</scope>
    <source>
        <strain evidence="9">cv. Finnish</strain>
    </source>
</reference>
<dbReference type="InterPro" id="IPR045239">
    <property type="entry name" value="bHLH95_bHLH"/>
</dbReference>
<keyword evidence="5" id="KW-0539">Nucleus</keyword>
<dbReference type="PANTHER" id="PTHR16223:SF238">
    <property type="entry name" value="TRANSCRIPTION FACTOR BHLH114"/>
    <property type="match status" value="1"/>
</dbReference>
<evidence type="ECO:0000313" key="9">
    <source>
        <dbReference type="Proteomes" id="UP000036987"/>
    </source>
</evidence>
<dbReference type="PANTHER" id="PTHR16223">
    <property type="entry name" value="TRANSCRIPTION FACTOR BHLH83-RELATED"/>
    <property type="match status" value="1"/>
</dbReference>
<evidence type="ECO:0000256" key="2">
    <source>
        <dbReference type="ARBA" id="ARBA00005510"/>
    </source>
</evidence>
<evidence type="ECO:0000256" key="3">
    <source>
        <dbReference type="ARBA" id="ARBA00023015"/>
    </source>
</evidence>
<dbReference type="PROSITE" id="PS50888">
    <property type="entry name" value="BHLH"/>
    <property type="match status" value="1"/>
</dbReference>
<gene>
    <name evidence="8" type="ORF">ZOSMA_98G00100</name>
</gene>
<dbReference type="InterPro" id="IPR045843">
    <property type="entry name" value="IND-like"/>
</dbReference>
<evidence type="ECO:0000256" key="1">
    <source>
        <dbReference type="ARBA" id="ARBA00004123"/>
    </source>
</evidence>